<accession>A0A7M3SW47</accession>
<sequence>MLPGQKRLHFTDEKDSRRKQLLKSFSDLDVEGSVYIANGCKDKEARPLCLAVLAKDLAESGVNWLYLEQDASTLVADKKVLGNTFAGYPHGPSYDFPRASEEPLLWIADAVAWCYQRRGHWIQQAAPLVDGRVRKVV</sequence>
<reference evidence="1 2" key="1">
    <citation type="submission" date="2019-12" db="EMBL/GenBank/DDBJ databases">
        <authorList>
            <person name="Li J."/>
            <person name="Shi Y."/>
            <person name="Xu G."/>
            <person name="Xiao D."/>
            <person name="Ran X."/>
        </authorList>
    </citation>
    <scope>NUCLEOTIDE SEQUENCE [LARGE SCALE GENOMIC DNA]</scope>
    <source>
        <strain evidence="1 2">JCM 15915</strain>
    </source>
</reference>
<dbReference type="AlphaFoldDB" id="A0A7M3SW47"/>
<dbReference type="RefSeq" id="WP_129316074.1">
    <property type="nucleotide sequence ID" value="NZ_NOIQ01000017.1"/>
</dbReference>
<name>A0A7M3SW47_9MICC</name>
<evidence type="ECO:0000313" key="1">
    <source>
        <dbReference type="EMBL" id="MUN56012.1"/>
    </source>
</evidence>
<dbReference type="Proteomes" id="UP000462152">
    <property type="component" value="Unassembled WGS sequence"/>
</dbReference>
<keyword evidence="2" id="KW-1185">Reference proteome</keyword>
<evidence type="ECO:0000313" key="2">
    <source>
        <dbReference type="Proteomes" id="UP000462152"/>
    </source>
</evidence>
<dbReference type="EMBL" id="WOGT01000012">
    <property type="protein sequence ID" value="MUN56012.1"/>
    <property type="molecule type" value="Genomic_DNA"/>
</dbReference>
<organism evidence="1 2">
    <name type="scientific">Rothia koreensis</name>
    <dbReference type="NCBI Taxonomy" id="592378"/>
    <lineage>
        <taxon>Bacteria</taxon>
        <taxon>Bacillati</taxon>
        <taxon>Actinomycetota</taxon>
        <taxon>Actinomycetes</taxon>
        <taxon>Micrococcales</taxon>
        <taxon>Micrococcaceae</taxon>
        <taxon>Rothia</taxon>
    </lineage>
</organism>
<gene>
    <name evidence="1" type="ORF">GMA10_12470</name>
</gene>
<dbReference type="OrthoDB" id="5188615at2"/>
<protein>
    <submittedName>
        <fullName evidence="1">Uncharacterized protein</fullName>
    </submittedName>
</protein>
<proteinExistence type="predicted"/>
<comment type="caution">
    <text evidence="1">The sequence shown here is derived from an EMBL/GenBank/DDBJ whole genome shotgun (WGS) entry which is preliminary data.</text>
</comment>